<keyword evidence="2" id="KW-1185">Reference proteome</keyword>
<accession>A0A2C5YHC3</accession>
<sequence length="248" mass="27710">MHLILTGATGLIGSAVLDIMLKDPQVTKISILSRSPVPQAWSHEKADAIYVKDFASYSPELLQRLDSAHGCVWALGETRRQGIDTEALERINIEYPIVAAKAFTEGKQSFNFVFVSVHGVEQAQHEDMVHKGRAETGLLAIAKEDPAFKFYSLRLCAMDYRGHKAIHPYIKYPRPWYKIAASWVIPVIKYFYPLLNCDSPDFATLLVELAKSDGSPMDSPNTIEDGRILGAPGFNDLVQKFKAEKKDN</sequence>
<dbReference type="STRING" id="1399860.A0A2C5YHC3"/>
<dbReference type="PANTHER" id="PTHR14097:SF8">
    <property type="entry name" value="NAD(P)-BINDING DOMAIN-CONTAINING PROTEIN"/>
    <property type="match status" value="1"/>
</dbReference>
<dbReference type="InterPro" id="IPR036291">
    <property type="entry name" value="NAD(P)-bd_dom_sf"/>
</dbReference>
<dbReference type="AlphaFoldDB" id="A0A2C5YHC3"/>
<dbReference type="SUPFAM" id="SSF51735">
    <property type="entry name" value="NAD(P)-binding Rossmann-fold domains"/>
    <property type="match status" value="1"/>
</dbReference>
<gene>
    <name evidence="1" type="ORF">CDD81_5222</name>
</gene>
<comment type="caution">
    <text evidence="1">The sequence shown here is derived from an EMBL/GenBank/DDBJ whole genome shotgun (WGS) entry which is preliminary data.</text>
</comment>
<evidence type="ECO:0000313" key="1">
    <source>
        <dbReference type="EMBL" id="PHH66870.1"/>
    </source>
</evidence>
<evidence type="ECO:0008006" key="3">
    <source>
        <dbReference type="Google" id="ProtNLM"/>
    </source>
</evidence>
<dbReference type="EMBL" id="NJET01000004">
    <property type="protein sequence ID" value="PHH66870.1"/>
    <property type="molecule type" value="Genomic_DNA"/>
</dbReference>
<reference evidence="1 2" key="1">
    <citation type="submission" date="2017-06" db="EMBL/GenBank/DDBJ databases">
        <title>Ant-infecting Ophiocordyceps genomes reveal a high diversity of potential behavioral manipulation genes and a possible major role for enterotoxins.</title>
        <authorList>
            <person name="De Bekker C."/>
            <person name="Evans H.C."/>
            <person name="Brachmann A."/>
            <person name="Hughes D.P."/>
        </authorList>
    </citation>
    <scope>NUCLEOTIDE SEQUENCE [LARGE SCALE GENOMIC DNA]</scope>
    <source>
        <strain evidence="1 2">Map64</strain>
    </source>
</reference>
<dbReference type="PANTHER" id="PTHR14097">
    <property type="entry name" value="OXIDOREDUCTASE HTATIP2"/>
    <property type="match status" value="1"/>
</dbReference>
<protein>
    <recommendedName>
        <fullName evidence="3">NAD(P)-binding domain-containing protein</fullName>
    </recommendedName>
</protein>
<dbReference type="Gene3D" id="3.40.50.720">
    <property type="entry name" value="NAD(P)-binding Rossmann-like Domain"/>
    <property type="match status" value="1"/>
</dbReference>
<dbReference type="Proteomes" id="UP000226192">
    <property type="component" value="Unassembled WGS sequence"/>
</dbReference>
<evidence type="ECO:0000313" key="2">
    <source>
        <dbReference type="Proteomes" id="UP000226192"/>
    </source>
</evidence>
<dbReference type="OrthoDB" id="9975943at2759"/>
<organism evidence="1 2">
    <name type="scientific">Ophiocordyceps australis</name>
    <dbReference type="NCBI Taxonomy" id="1399860"/>
    <lineage>
        <taxon>Eukaryota</taxon>
        <taxon>Fungi</taxon>
        <taxon>Dikarya</taxon>
        <taxon>Ascomycota</taxon>
        <taxon>Pezizomycotina</taxon>
        <taxon>Sordariomycetes</taxon>
        <taxon>Hypocreomycetidae</taxon>
        <taxon>Hypocreales</taxon>
        <taxon>Ophiocordycipitaceae</taxon>
        <taxon>Ophiocordyceps</taxon>
    </lineage>
</organism>
<proteinExistence type="predicted"/>
<name>A0A2C5YHC3_9HYPO</name>